<dbReference type="InParanoid" id="A0A0V1BSA4"/>
<feature type="transmembrane region" description="Helical" evidence="5">
    <location>
        <begin position="552"/>
        <end position="571"/>
    </location>
</feature>
<feature type="transmembrane region" description="Helical" evidence="5">
    <location>
        <begin position="452"/>
        <end position="470"/>
    </location>
</feature>
<evidence type="ECO:0000256" key="2">
    <source>
        <dbReference type="ARBA" id="ARBA00022989"/>
    </source>
</evidence>
<keyword evidence="2 5" id="KW-1133">Transmembrane helix</keyword>
<keyword evidence="7" id="KW-1185">Reference proteome</keyword>
<feature type="transmembrane region" description="Helical" evidence="5">
    <location>
        <begin position="427"/>
        <end position="445"/>
    </location>
</feature>
<dbReference type="EMBL" id="JYDH01000016">
    <property type="protein sequence ID" value="KRY39818.1"/>
    <property type="molecule type" value="Genomic_DNA"/>
</dbReference>
<feature type="transmembrane region" description="Helical" evidence="5">
    <location>
        <begin position="322"/>
        <end position="343"/>
    </location>
</feature>
<feature type="transmembrane region" description="Helical" evidence="5">
    <location>
        <begin position="125"/>
        <end position="144"/>
    </location>
</feature>
<dbReference type="PANTHER" id="PTHR23121">
    <property type="entry name" value="SODIUM-DEPENDENT GLUCOSE TRANSPORTER 1"/>
    <property type="match status" value="1"/>
</dbReference>
<feature type="compositionally biased region" description="Polar residues" evidence="4">
    <location>
        <begin position="622"/>
        <end position="633"/>
    </location>
</feature>
<dbReference type="Gene3D" id="1.20.1250.20">
    <property type="entry name" value="MFS general substrate transporter like domains"/>
    <property type="match status" value="1"/>
</dbReference>
<feature type="transmembrane region" description="Helical" evidence="5">
    <location>
        <begin position="476"/>
        <end position="495"/>
    </location>
</feature>
<organism evidence="6 7">
    <name type="scientific">Trichinella spiralis</name>
    <name type="common">Trichina worm</name>
    <dbReference type="NCBI Taxonomy" id="6334"/>
    <lineage>
        <taxon>Eukaryota</taxon>
        <taxon>Metazoa</taxon>
        <taxon>Ecdysozoa</taxon>
        <taxon>Nematoda</taxon>
        <taxon>Enoplea</taxon>
        <taxon>Dorylaimia</taxon>
        <taxon>Trichinellida</taxon>
        <taxon>Trichinellidae</taxon>
        <taxon>Trichinella</taxon>
    </lineage>
</organism>
<feature type="transmembrane region" description="Helical" evidence="5">
    <location>
        <begin position="194"/>
        <end position="214"/>
    </location>
</feature>
<sequence>MKAYYSNIVNTMQMSPIFILQGALKVLHACISSIDPICVHLASISKCHCFPEKRLTTDQPVANIMERNDCKDLKNNLSMKNCKETNSGNMTISEEKVTNKSFLYDNLTTPTQQAYFHHLLWTHRYATFVYCAVFCSFGMGIAFLGPTLWDLACQTSTPIRTMTWVFFVQSLFIMLGSLSGGQLLYFFHASRINLFCMAMVCLTLATIPTCGTIYSLATILAIMGIHLGIIDTTVNVSIINLYQKHVAPFAATLHFCYGFGAFLSPIIAGPFLKNFDCTQLIDNSTSNTSWIEQSFLSAQWEEIVHNQPTNMADVQEQLQVHIAFQIMAALQVPVILLLISLVFKEKFTQKSTDETFFTTDYQNISPDSELTELLDSTSVNGKIVIAMAGLILFFADGLQAMFGSLIFSYSRLTVKNLHISEAATLNALFWGSFAIGRIMAIFCTIHIIPICLLFINIFGTTLAMLFLATFGHNRAALYFGTSMAGVFISSTYPMVISVVEQRANHSLCCLLPVDLLLPAETAISFIVVAAAIGETLYPVLVGHLFDSYGWSVFLIFGSVTCAGMIVASLVLRQCAFKRSADHSDQRPSSAASFTTSGDDHDHHHGNQWKLPLLEASKRPSKVYQTATAGEQQN</sequence>
<dbReference type="AlphaFoldDB" id="A0A0V1BSA4"/>
<evidence type="ECO:0000313" key="6">
    <source>
        <dbReference type="EMBL" id="KRY39818.1"/>
    </source>
</evidence>
<evidence type="ECO:0000256" key="3">
    <source>
        <dbReference type="ARBA" id="ARBA00023136"/>
    </source>
</evidence>
<keyword evidence="1 5" id="KW-0812">Transmembrane</keyword>
<accession>A0A0V1BSA4</accession>
<evidence type="ECO:0000256" key="1">
    <source>
        <dbReference type="ARBA" id="ARBA00022692"/>
    </source>
</evidence>
<feature type="transmembrane region" description="Helical" evidence="5">
    <location>
        <begin position="220"/>
        <end position="242"/>
    </location>
</feature>
<feature type="transmembrane region" description="Helical" evidence="5">
    <location>
        <begin position="164"/>
        <end position="187"/>
    </location>
</feature>
<dbReference type="InterPro" id="IPR036259">
    <property type="entry name" value="MFS_trans_sf"/>
</dbReference>
<dbReference type="PANTHER" id="PTHR23121:SF10">
    <property type="entry name" value="MAJOR FACILITATOR SUPERFAMILY DOMAIN-CONTAINING PROTEIN 4A"/>
    <property type="match status" value="1"/>
</dbReference>
<proteinExistence type="predicted"/>
<evidence type="ECO:0000256" key="5">
    <source>
        <dbReference type="SAM" id="Phobius"/>
    </source>
</evidence>
<name>A0A0V1BSA4_TRISP</name>
<comment type="caution">
    <text evidence="6">The sequence shown here is derived from an EMBL/GenBank/DDBJ whole genome shotgun (WGS) entry which is preliminary data.</text>
</comment>
<keyword evidence="3 5" id="KW-0472">Membrane</keyword>
<gene>
    <name evidence="6" type="primary">mfsd4</name>
    <name evidence="6" type="ORF">T01_3096</name>
</gene>
<feature type="transmembrane region" description="Helical" evidence="5">
    <location>
        <begin position="383"/>
        <end position="407"/>
    </location>
</feature>
<feature type="transmembrane region" description="Helical" evidence="5">
    <location>
        <begin position="507"/>
        <end position="532"/>
    </location>
</feature>
<dbReference type="SUPFAM" id="SSF103473">
    <property type="entry name" value="MFS general substrate transporter"/>
    <property type="match status" value="1"/>
</dbReference>
<feature type="compositionally biased region" description="Polar residues" evidence="4">
    <location>
        <begin position="586"/>
        <end position="596"/>
    </location>
</feature>
<dbReference type="OrthoDB" id="413079at2759"/>
<dbReference type="Proteomes" id="UP000054776">
    <property type="component" value="Unassembled WGS sequence"/>
</dbReference>
<feature type="transmembrane region" description="Helical" evidence="5">
    <location>
        <begin position="249"/>
        <end position="272"/>
    </location>
</feature>
<feature type="region of interest" description="Disordered" evidence="4">
    <location>
        <begin position="582"/>
        <end position="633"/>
    </location>
</feature>
<protein>
    <submittedName>
        <fullName evidence="6">Major facilitator superfamily domain-containing protein 4</fullName>
    </submittedName>
</protein>
<reference evidence="6 7" key="1">
    <citation type="submission" date="2015-01" db="EMBL/GenBank/DDBJ databases">
        <title>Evolution of Trichinella species and genotypes.</title>
        <authorList>
            <person name="Korhonen P.K."/>
            <person name="Edoardo P."/>
            <person name="Giuseppe L.R."/>
            <person name="Gasser R.B."/>
        </authorList>
    </citation>
    <scope>NUCLEOTIDE SEQUENCE [LARGE SCALE GENOMIC DNA]</scope>
    <source>
        <strain evidence="6">ISS3</strain>
    </source>
</reference>
<evidence type="ECO:0000256" key="4">
    <source>
        <dbReference type="SAM" id="MobiDB-lite"/>
    </source>
</evidence>
<evidence type="ECO:0000313" key="7">
    <source>
        <dbReference type="Proteomes" id="UP000054776"/>
    </source>
</evidence>